<dbReference type="InterPro" id="IPR011766">
    <property type="entry name" value="TPP_enzyme_TPP-bd"/>
</dbReference>
<dbReference type="PANTHER" id="PTHR32154">
    <property type="entry name" value="PYRUVATE-FLAVODOXIN OXIDOREDUCTASE-RELATED"/>
    <property type="match status" value="1"/>
</dbReference>
<evidence type="ECO:0000256" key="6">
    <source>
        <dbReference type="ARBA" id="ARBA00023004"/>
    </source>
</evidence>
<keyword evidence="5" id="KW-0560">Oxidoreductase</keyword>
<dbReference type="InterPro" id="IPR050722">
    <property type="entry name" value="Pyruvate:ferred/Flavod_OxRd"/>
</dbReference>
<keyword evidence="3" id="KW-0479">Metal-binding</keyword>
<feature type="domain" description="4Fe-4S ferredoxin-type" evidence="13">
    <location>
        <begin position="788"/>
        <end position="817"/>
    </location>
</feature>
<dbReference type="Pfam" id="PF01558">
    <property type="entry name" value="POR"/>
    <property type="match status" value="1"/>
</dbReference>
<evidence type="ECO:0000259" key="13">
    <source>
        <dbReference type="PROSITE" id="PS51379"/>
    </source>
</evidence>
<comment type="catalytic activity">
    <reaction evidence="8">
        <text>pyruvate + NADP(+) + CoA = acetyl-CoA + CO2 + NADPH</text>
        <dbReference type="Rhea" id="RHEA:17425"/>
        <dbReference type="ChEBI" id="CHEBI:15361"/>
        <dbReference type="ChEBI" id="CHEBI:16526"/>
        <dbReference type="ChEBI" id="CHEBI:57287"/>
        <dbReference type="ChEBI" id="CHEBI:57288"/>
        <dbReference type="ChEBI" id="CHEBI:57783"/>
        <dbReference type="ChEBI" id="CHEBI:58349"/>
        <dbReference type="EC" id="1.2.1.51"/>
    </reaction>
</comment>
<evidence type="ECO:0000256" key="2">
    <source>
        <dbReference type="ARBA" id="ARBA00022485"/>
    </source>
</evidence>
<evidence type="ECO:0000256" key="4">
    <source>
        <dbReference type="ARBA" id="ARBA00022982"/>
    </source>
</evidence>
<dbReference type="InterPro" id="IPR029061">
    <property type="entry name" value="THDP-binding"/>
</dbReference>
<feature type="compositionally biased region" description="Acidic residues" evidence="12">
    <location>
        <begin position="1308"/>
        <end position="1318"/>
    </location>
</feature>
<dbReference type="FunFam" id="3.30.70.20:FF:000022">
    <property type="entry name" value="Pyruvate:ferredoxin (Flavodoxin) oxidoreductase"/>
    <property type="match status" value="1"/>
</dbReference>
<dbReference type="FunFam" id="3.40.50.920:FF:000007">
    <property type="entry name" value="Pyruvate:ferredoxin (Flavodoxin) oxidoreductase"/>
    <property type="match status" value="1"/>
</dbReference>
<dbReference type="Pfam" id="PF01855">
    <property type="entry name" value="POR_N"/>
    <property type="match status" value="1"/>
</dbReference>
<dbReference type="GO" id="GO:0050243">
    <property type="term" value="F:pyruvate dehydrogenase (NADP+) activity"/>
    <property type="evidence" value="ECO:0007669"/>
    <property type="project" value="UniProtKB-EC"/>
</dbReference>
<evidence type="ECO:0000256" key="1">
    <source>
        <dbReference type="ARBA" id="ARBA00022448"/>
    </source>
</evidence>
<evidence type="ECO:0000256" key="9">
    <source>
        <dbReference type="ARBA" id="ARBA00061065"/>
    </source>
</evidence>
<dbReference type="Pfam" id="PF12838">
    <property type="entry name" value="Fer4_7"/>
    <property type="match status" value="1"/>
</dbReference>
<gene>
    <name evidence="14" type="primary">NIFJ</name>
    <name evidence="14" type="ORF">TSPGSL018_15829</name>
</gene>
<dbReference type="CDD" id="cd07034">
    <property type="entry name" value="TPP_PYR_PFOR_IOR-alpha_like"/>
    <property type="match status" value="1"/>
</dbReference>
<proteinExistence type="inferred from homology"/>
<feature type="region of interest" description="Disordered" evidence="12">
    <location>
        <begin position="1"/>
        <end position="22"/>
    </location>
</feature>
<dbReference type="InterPro" id="IPR002869">
    <property type="entry name" value="Pyrv_flavodox_OxRed_cen"/>
</dbReference>
<dbReference type="SUPFAM" id="SSF52518">
    <property type="entry name" value="Thiamin diphosphate-binding fold (THDP-binding)"/>
    <property type="match status" value="2"/>
</dbReference>
<dbReference type="PROSITE" id="PS00198">
    <property type="entry name" value="4FE4S_FER_1"/>
    <property type="match status" value="1"/>
</dbReference>
<evidence type="ECO:0000256" key="7">
    <source>
        <dbReference type="ARBA" id="ARBA00023014"/>
    </source>
</evidence>
<dbReference type="GO" id="GO:0006979">
    <property type="term" value="P:response to oxidative stress"/>
    <property type="evidence" value="ECO:0007669"/>
    <property type="project" value="TreeGrafter"/>
</dbReference>
<dbReference type="GO" id="GO:0022900">
    <property type="term" value="P:electron transport chain"/>
    <property type="evidence" value="ECO:0007669"/>
    <property type="project" value="InterPro"/>
</dbReference>
<dbReference type="EMBL" id="GBEZ01007274">
    <property type="protein sequence ID" value="JAC78175.1"/>
    <property type="molecule type" value="Transcribed_RNA"/>
</dbReference>
<feature type="region of interest" description="Disordered" evidence="12">
    <location>
        <begin position="1283"/>
        <end position="1318"/>
    </location>
</feature>
<dbReference type="Gene3D" id="3.40.50.970">
    <property type="match status" value="2"/>
</dbReference>
<keyword evidence="6" id="KW-0408">Iron</keyword>
<dbReference type="InterPro" id="IPR037112">
    <property type="entry name" value="Pyrv-flavodox_OxR_EKR_sf"/>
</dbReference>
<dbReference type="InterPro" id="IPR033412">
    <property type="entry name" value="PFOR_II"/>
</dbReference>
<dbReference type="NCBIfam" id="TIGR02176">
    <property type="entry name" value="pyruv_ox_red"/>
    <property type="match status" value="1"/>
</dbReference>
<comment type="similarity">
    <text evidence="9">In the N-terminal section; belongs to the pyruvate:ferredoxin/flavodoxin oxidoreductase family.</text>
</comment>
<evidence type="ECO:0000256" key="10">
    <source>
        <dbReference type="ARBA" id="ARBA00067011"/>
    </source>
</evidence>
<dbReference type="SMART" id="SM00890">
    <property type="entry name" value="EKR"/>
    <property type="match status" value="1"/>
</dbReference>
<accession>A0A061S5M6</accession>
<dbReference type="PANTHER" id="PTHR32154:SF0">
    <property type="entry name" value="PYRUVATE-FLAVODOXIN OXIDOREDUCTASE-RELATED"/>
    <property type="match status" value="1"/>
</dbReference>
<dbReference type="Pfam" id="PF10371">
    <property type="entry name" value="EKR"/>
    <property type="match status" value="1"/>
</dbReference>
<dbReference type="SUPFAM" id="SSF54862">
    <property type="entry name" value="4Fe-4S ferredoxins"/>
    <property type="match status" value="1"/>
</dbReference>
<dbReference type="PROSITE" id="PS51379">
    <property type="entry name" value="4FE4S_FER_2"/>
    <property type="match status" value="2"/>
</dbReference>
<dbReference type="Pfam" id="PF02775">
    <property type="entry name" value="TPP_enzyme_C"/>
    <property type="match status" value="1"/>
</dbReference>
<evidence type="ECO:0000256" key="8">
    <source>
        <dbReference type="ARBA" id="ARBA00053024"/>
    </source>
</evidence>
<dbReference type="InterPro" id="IPR019752">
    <property type="entry name" value="Pyrv/ketoisovalerate_OxRed_cat"/>
</dbReference>
<dbReference type="InterPro" id="IPR017900">
    <property type="entry name" value="4Fe4S_Fe_S_CS"/>
</dbReference>
<organism evidence="14">
    <name type="scientific">Tetraselmis sp. GSL018</name>
    <dbReference type="NCBI Taxonomy" id="582737"/>
    <lineage>
        <taxon>Eukaryota</taxon>
        <taxon>Viridiplantae</taxon>
        <taxon>Chlorophyta</taxon>
        <taxon>core chlorophytes</taxon>
        <taxon>Chlorodendrophyceae</taxon>
        <taxon>Chlorodendrales</taxon>
        <taxon>Chlorodendraceae</taxon>
        <taxon>Tetraselmis</taxon>
    </lineage>
</organism>
<dbReference type="Pfam" id="PF17147">
    <property type="entry name" value="PFOR_II"/>
    <property type="match status" value="1"/>
</dbReference>
<keyword evidence="1" id="KW-0813">Transport</keyword>
<dbReference type="InterPro" id="IPR002880">
    <property type="entry name" value="Pyrv_Fd/Flavodoxin_OxRdtase_N"/>
</dbReference>
<sequence>MPTSAPVWARGPLCPRASSSSYESNQDLSAWKNMIRSAPRMKPTMPGIHRSMHSRGAVMPHDFQPAQKDEHSSDSVERGFSVASKPEYQTPRVKQIQTDGNDAAVRIAYQMSEVAFVYPITPSTPMAETAEAWAAAKKENIFGSHMTVVEMESETGAAGAMHGGLAAGSLATTFTASQGLLLMLPNMYKIAGELIPCVMHVTARALAKHALSIYGDHQDVMAARQTGWAMLCSHSVQEAHDLALISHLATLRSSIPFVHFFDGFRTSHEINSILEIPSDAIKHILDQRVYKEAIHRHRDRALNPMHPHQRGTAQGPDIYFQCCEAANPWYAAATSHIEAAMEDVAMITGRRYNLFDYFGDPEAEDVVVIMGSGSSAVEEAVQHLRSQGRAVGVVKVRCYRPWSNTHFMNALPASAKRICVLDRTKESGSPGEPLFMDISNAIRENEDVTGVRRMVIGGRYGLGSKEFSPAMAVAAFDNLISEAPKRSFTVGIKDDVTDLSLPLGPNVEFIPEGTTQCVFWGLGSDGTVGANKDAIKIIGGNTDLYAQAYFAYDAKKSGGITVSHLRFGPEPINSSYLVSEANYMAVHLDSYMNKYDVLKGLKQGGTLVLNSRHTSAAQLEAFLQPHVLRKIHDLNVQLYVIDARSVSELVGLGKRINMVMQTVFFALSKVIPMEKAVPLLKSAIEKTYGKKGPEVVEQNCWVVDNTLPSLKKIDVPASWGEFSLEFSPVKISHADSAKETMSKWRYIEEVVQPVLNQEGDNLPVSVFSPDGIVPPGTTLVEKRGIAAQVPAWEPSKCTECNMCSFVCPHAAIRPFLVSKDEAANAPQGFLTIPGKGKDIHDYNYRMQVSPADCTGCNLCVKSCPTDALTPTPLEEMLAQESNNWDWAINLPERGHIVDKRATVRGSQFVPPLIEFSGACEGCQETAYVKTLTQLFGDRLIMANATGCSSIWGGSAPSNPYTTNNEGFGPAWANSLFEDNAQFGLGISTASQQRRATLYSHVNSLLAMEPFPASMEMKEVLSEWTKVWQNANECMDVSKRVVALLEEELGVLDAENRAEERALSALWEIYEERDQLVKPSVWVVGGDGWAYDIGFGGLDHVLASNDNINIMVLDTEMYSNTGGQRSKASPPGSIEKLAAGGKVTPKKDLAQIAITYGNVYVASVNLGADKNQVVKAINEAEAHNGVSLIIAYAPCMLHGLKGNMSAAHDHCIAASESGYWPMFRYHPGEGDLHLDSKKYKGHLEDFLHSENRFMMLDRANHDLAEHLAHNLDETVRHRLYNMKKHSTSKRSNLPPFAPSQSFDQSEFADHDDDEDEKKN</sequence>
<dbReference type="Gene3D" id="4.10.780.10">
    <property type="entry name" value="Pyruvate-flavodoxin oxidoreductase, EKR domain"/>
    <property type="match status" value="1"/>
</dbReference>
<dbReference type="SUPFAM" id="SSF52922">
    <property type="entry name" value="TK C-terminal domain-like"/>
    <property type="match status" value="1"/>
</dbReference>
<dbReference type="InterPro" id="IPR019456">
    <property type="entry name" value="Pyrv-flavodox_OxRtase_EKR"/>
</dbReference>
<dbReference type="GO" id="GO:0051539">
    <property type="term" value="F:4 iron, 4 sulfur cluster binding"/>
    <property type="evidence" value="ECO:0007669"/>
    <property type="project" value="UniProtKB-KW"/>
</dbReference>
<keyword evidence="2" id="KW-0004">4Fe-4S</keyword>
<evidence type="ECO:0000256" key="12">
    <source>
        <dbReference type="SAM" id="MobiDB-lite"/>
    </source>
</evidence>
<dbReference type="InterPro" id="IPR017896">
    <property type="entry name" value="4Fe4S_Fe-S-bd"/>
</dbReference>
<evidence type="ECO:0000256" key="3">
    <source>
        <dbReference type="ARBA" id="ARBA00022723"/>
    </source>
</evidence>
<dbReference type="GO" id="GO:0005506">
    <property type="term" value="F:iron ion binding"/>
    <property type="evidence" value="ECO:0007669"/>
    <property type="project" value="InterPro"/>
</dbReference>
<keyword evidence="7" id="KW-0411">Iron-sulfur</keyword>
<evidence type="ECO:0000313" key="14">
    <source>
        <dbReference type="EMBL" id="JAC78175.1"/>
    </source>
</evidence>
<dbReference type="SUPFAM" id="SSF53323">
    <property type="entry name" value="Pyruvate-ferredoxin oxidoreductase, PFOR, domain III"/>
    <property type="match status" value="1"/>
</dbReference>
<name>A0A061S5M6_9CHLO</name>
<protein>
    <recommendedName>
        <fullName evidence="10">pyruvate dehydrogenase (NADP(+))</fullName>
        <ecNumber evidence="10">1.2.1.51</ecNumber>
    </recommendedName>
    <alternativeName>
        <fullName evidence="11">Pyruvate:NADP(+) oxidoreductase</fullName>
    </alternativeName>
</protein>
<dbReference type="FunFam" id="3.40.920.10:FF:000001">
    <property type="entry name" value="Pyruvate:ferredoxin (Flavodoxin) oxidoreductase"/>
    <property type="match status" value="1"/>
</dbReference>
<dbReference type="Gene3D" id="3.40.920.10">
    <property type="entry name" value="Pyruvate-ferredoxin oxidoreductase, PFOR, domain III"/>
    <property type="match status" value="1"/>
</dbReference>
<dbReference type="InterPro" id="IPR009014">
    <property type="entry name" value="Transketo_C/PFOR_II"/>
</dbReference>
<dbReference type="Gene3D" id="3.30.70.20">
    <property type="match status" value="1"/>
</dbReference>
<evidence type="ECO:0000256" key="5">
    <source>
        <dbReference type="ARBA" id="ARBA00023002"/>
    </source>
</evidence>
<dbReference type="Gene3D" id="3.40.50.920">
    <property type="match status" value="1"/>
</dbReference>
<dbReference type="FunFam" id="3.40.50.970:FF:000012">
    <property type="entry name" value="Pyruvate:ferredoxin (Flavodoxin) oxidoreductase"/>
    <property type="match status" value="1"/>
</dbReference>
<reference evidence="14" key="1">
    <citation type="submission" date="2014-05" db="EMBL/GenBank/DDBJ databases">
        <title>The transcriptome of the halophilic microalga Tetraselmis sp. GSL018 isolated from the Great Salt Lake, Utah.</title>
        <authorList>
            <person name="Jinkerson R.E."/>
            <person name="D'Adamo S."/>
            <person name="Posewitz M.C."/>
        </authorList>
    </citation>
    <scope>NUCLEOTIDE SEQUENCE</scope>
    <source>
        <strain evidence="14">GSL018</strain>
    </source>
</reference>
<dbReference type="EC" id="1.2.1.51" evidence="10"/>
<dbReference type="InterPro" id="IPR011895">
    <property type="entry name" value="Pyrv_flavodox_OxRed"/>
</dbReference>
<keyword evidence="14" id="KW-0670">Pyruvate</keyword>
<evidence type="ECO:0000256" key="11">
    <source>
        <dbReference type="ARBA" id="ARBA00076877"/>
    </source>
</evidence>
<keyword evidence="4" id="KW-0249">Electron transport</keyword>
<feature type="domain" description="4Fe-4S ferredoxin-type" evidence="13">
    <location>
        <begin position="844"/>
        <end position="873"/>
    </location>
</feature>
<dbReference type="GO" id="GO:0030976">
    <property type="term" value="F:thiamine pyrophosphate binding"/>
    <property type="evidence" value="ECO:0007669"/>
    <property type="project" value="InterPro"/>
</dbReference>